<evidence type="ECO:0000256" key="1">
    <source>
        <dbReference type="ARBA" id="ARBA00007017"/>
    </source>
</evidence>
<evidence type="ECO:0000313" key="5">
    <source>
        <dbReference type="Proteomes" id="UP001485043"/>
    </source>
</evidence>
<dbReference type="Proteomes" id="UP001485043">
    <property type="component" value="Unassembled WGS sequence"/>
</dbReference>
<dbReference type="GO" id="GO:0031390">
    <property type="term" value="C:Ctf18 RFC-like complex"/>
    <property type="evidence" value="ECO:0007669"/>
    <property type="project" value="InterPro"/>
</dbReference>
<reference evidence="4 5" key="1">
    <citation type="journal article" date="2024" name="Nat. Commun.">
        <title>Phylogenomics reveals the evolutionary origins of lichenization in chlorophyte algae.</title>
        <authorList>
            <person name="Puginier C."/>
            <person name="Libourel C."/>
            <person name="Otte J."/>
            <person name="Skaloud P."/>
            <person name="Haon M."/>
            <person name="Grisel S."/>
            <person name="Petersen M."/>
            <person name="Berrin J.G."/>
            <person name="Delaux P.M."/>
            <person name="Dal Grande F."/>
            <person name="Keller J."/>
        </authorList>
    </citation>
    <scope>NUCLEOTIDE SEQUENCE [LARGE SCALE GENOMIC DNA]</scope>
    <source>
        <strain evidence="4 5">SAG 2523</strain>
    </source>
</reference>
<name>A0AAW1SXS3_9CHLO</name>
<keyword evidence="5" id="KW-1185">Reference proteome</keyword>
<dbReference type="PANTHER" id="PTHR13395">
    <property type="entry name" value="SISTER CHROMATID COHESION PROTEIN DCC1-RELATED"/>
    <property type="match status" value="1"/>
</dbReference>
<gene>
    <name evidence="4" type="ORF">WJX84_003653</name>
</gene>
<proteinExistence type="inferred from homology"/>
<evidence type="ECO:0000256" key="3">
    <source>
        <dbReference type="SAM" id="MobiDB-lite"/>
    </source>
</evidence>
<dbReference type="PANTHER" id="PTHR13395:SF6">
    <property type="entry name" value="SISTER CHROMATID COHESION PROTEIN DCC1"/>
    <property type="match status" value="1"/>
</dbReference>
<dbReference type="AlphaFoldDB" id="A0AAW1SXS3"/>
<dbReference type="GO" id="GO:0006260">
    <property type="term" value="P:DNA replication"/>
    <property type="evidence" value="ECO:0007669"/>
    <property type="project" value="UniProtKB-KW"/>
</dbReference>
<organism evidence="4 5">
    <name type="scientific">Apatococcus fuscideae</name>
    <dbReference type="NCBI Taxonomy" id="2026836"/>
    <lineage>
        <taxon>Eukaryota</taxon>
        <taxon>Viridiplantae</taxon>
        <taxon>Chlorophyta</taxon>
        <taxon>core chlorophytes</taxon>
        <taxon>Trebouxiophyceae</taxon>
        <taxon>Chlorellales</taxon>
        <taxon>Chlorellaceae</taxon>
        <taxon>Apatococcus</taxon>
    </lineage>
</organism>
<dbReference type="EMBL" id="JALJOV010000637">
    <property type="protein sequence ID" value="KAK9862219.1"/>
    <property type="molecule type" value="Genomic_DNA"/>
</dbReference>
<evidence type="ECO:0000313" key="4">
    <source>
        <dbReference type="EMBL" id="KAK9862219.1"/>
    </source>
</evidence>
<dbReference type="InterPro" id="IPR019128">
    <property type="entry name" value="Dcc1"/>
</dbReference>
<comment type="similarity">
    <text evidence="1">Belongs to the DCC1 family.</text>
</comment>
<protein>
    <recommendedName>
        <fullName evidence="6">Sister chromatid cohesion protein DCC1</fullName>
    </recommendedName>
</protein>
<dbReference type="Pfam" id="PF09724">
    <property type="entry name" value="Dcc1"/>
    <property type="match status" value="1"/>
</dbReference>
<evidence type="ECO:0000256" key="2">
    <source>
        <dbReference type="ARBA" id="ARBA00022705"/>
    </source>
</evidence>
<comment type="caution">
    <text evidence="4">The sequence shown here is derived from an EMBL/GenBank/DDBJ whole genome shotgun (WGS) entry which is preliminary data.</text>
</comment>
<feature type="region of interest" description="Disordered" evidence="3">
    <location>
        <begin position="326"/>
        <end position="372"/>
    </location>
</feature>
<sequence length="614" mass="65063">MLSSDQKLALDQPRAIAFAADPRSDLVLLEVDEGLVSEILQSGAAIKGGLQQPAVLSCNDQSFSLKTANTTNSLLLIPLQKKENHTSEQPVVVEAVASSQLELVPTRVDLDQLECLLTARPYTGPTDGNEQAECEDEMDIAMKVSSGYTVEELLCHLQAGPGELETALRSCGAVELDGRWHVMEPGYHDMLFEVMILTAIQNGWQLPRIPLAPMVEELGNDGFDSRVSDHCLKQLAAGMPEGDDIVLSNDKVCLRYAHKLLKDSSMAGATAGKFLEEWRLLIPEGFSPSLELLRGQALLDGTGDCAESGSLKTSFRIWRTCRECNNHSSRIPSSSPPLPRTPPAQEAMGCANSSLNHSDRPSATPKSSANQAPAFKLHPGFAAAQLPSPGITVQHQNGGAQPAGVQTGQMFAASFIARAPHPDNAVHHINLDTTTLQDSNPAMDGQPLADLMAVSQNGGSRGGSLQSDVSSASAMYRRSRISGQPLTAPGSQGNPGSLDSMQSVRIAEHLSAVRSNKAALGDTTAIPMEGIMGAGPSFYNPEMLTSGGYQDVEGRDGSGRQRVPNDTGRVLGGEVPAASGKTIVADPSRAGGTCMRPTAAQVVRILFSWSISST</sequence>
<keyword evidence="2" id="KW-0235">DNA replication</keyword>
<accession>A0AAW1SXS3</accession>
<dbReference type="GO" id="GO:0034088">
    <property type="term" value="P:maintenance of mitotic sister chromatid cohesion"/>
    <property type="evidence" value="ECO:0007669"/>
    <property type="project" value="TreeGrafter"/>
</dbReference>
<dbReference type="GO" id="GO:0000785">
    <property type="term" value="C:chromatin"/>
    <property type="evidence" value="ECO:0007669"/>
    <property type="project" value="TreeGrafter"/>
</dbReference>
<evidence type="ECO:0008006" key="6">
    <source>
        <dbReference type="Google" id="ProtNLM"/>
    </source>
</evidence>
<dbReference type="GO" id="GO:0000775">
    <property type="term" value="C:chromosome, centromeric region"/>
    <property type="evidence" value="ECO:0007669"/>
    <property type="project" value="TreeGrafter"/>
</dbReference>